<accession>A0A139HL82</accession>
<keyword evidence="3" id="KW-1185">Reference proteome</keyword>
<feature type="region of interest" description="Disordered" evidence="1">
    <location>
        <begin position="1"/>
        <end position="29"/>
    </location>
</feature>
<feature type="compositionally biased region" description="Polar residues" evidence="1">
    <location>
        <begin position="1"/>
        <end position="12"/>
    </location>
</feature>
<evidence type="ECO:0000313" key="3">
    <source>
        <dbReference type="Proteomes" id="UP000073492"/>
    </source>
</evidence>
<gene>
    <name evidence="2" type="ORF">AC579_6872</name>
</gene>
<name>A0A139HL82_9PEZI</name>
<sequence length="183" mass="21109">MLAWANSVSSHISTEHNTQHASSTSSHLQPHKVTMVAAVENPFDQLQSCSQDTRRKGFLQLWREGQIKQNGFTLYQYHVFRPFAKSSGHYMKAQYHCIMQRSVRWSYTTEQQENFSRRQTQELLRGSIMPLQPETFETYLQGRYDCSVKRPSEPSFDAQRYDGQVNTSGSDALLHIAEVCPVT</sequence>
<evidence type="ECO:0000313" key="2">
    <source>
        <dbReference type="EMBL" id="KXT03173.1"/>
    </source>
</evidence>
<feature type="compositionally biased region" description="Polar residues" evidence="1">
    <location>
        <begin position="19"/>
        <end position="28"/>
    </location>
</feature>
<protein>
    <submittedName>
        <fullName evidence="2">Uncharacterized protein</fullName>
    </submittedName>
</protein>
<evidence type="ECO:0000256" key="1">
    <source>
        <dbReference type="SAM" id="MobiDB-lite"/>
    </source>
</evidence>
<proteinExistence type="predicted"/>
<dbReference type="OrthoDB" id="3650843at2759"/>
<comment type="caution">
    <text evidence="2">The sequence shown here is derived from an EMBL/GenBank/DDBJ whole genome shotgun (WGS) entry which is preliminary data.</text>
</comment>
<organism evidence="2 3">
    <name type="scientific">Pseudocercospora musae</name>
    <dbReference type="NCBI Taxonomy" id="113226"/>
    <lineage>
        <taxon>Eukaryota</taxon>
        <taxon>Fungi</taxon>
        <taxon>Dikarya</taxon>
        <taxon>Ascomycota</taxon>
        <taxon>Pezizomycotina</taxon>
        <taxon>Dothideomycetes</taxon>
        <taxon>Dothideomycetidae</taxon>
        <taxon>Mycosphaerellales</taxon>
        <taxon>Mycosphaerellaceae</taxon>
        <taxon>Pseudocercospora</taxon>
    </lineage>
</organism>
<dbReference type="Proteomes" id="UP000073492">
    <property type="component" value="Unassembled WGS sequence"/>
</dbReference>
<dbReference type="EMBL" id="LFZO01000611">
    <property type="protein sequence ID" value="KXT03173.1"/>
    <property type="molecule type" value="Genomic_DNA"/>
</dbReference>
<reference evidence="2 3" key="1">
    <citation type="submission" date="2015-07" db="EMBL/GenBank/DDBJ databases">
        <title>Comparative genomics of the Sigatoka disease complex on banana suggests a link between parallel evolutionary changes in Pseudocercospora fijiensis and Pseudocercospora eumusae and increased virulence on the banana host.</title>
        <authorList>
            <person name="Chang T.-C."/>
            <person name="Salvucci A."/>
            <person name="Crous P.W."/>
            <person name="Stergiopoulos I."/>
        </authorList>
    </citation>
    <scope>NUCLEOTIDE SEQUENCE [LARGE SCALE GENOMIC DNA]</scope>
    <source>
        <strain evidence="2 3">CBS 116634</strain>
    </source>
</reference>
<dbReference type="AlphaFoldDB" id="A0A139HL82"/>